<comment type="caution">
    <text evidence="8">The sequence shown here is derived from an EMBL/GenBank/DDBJ whole genome shotgun (WGS) entry which is preliminary data.</text>
</comment>
<dbReference type="Proteomes" id="UP000887013">
    <property type="component" value="Unassembled WGS sequence"/>
</dbReference>
<dbReference type="SUPFAM" id="SSF49299">
    <property type="entry name" value="PKD domain"/>
    <property type="match status" value="1"/>
</dbReference>
<keyword evidence="6" id="KW-0325">Glycoprotein</keyword>
<keyword evidence="4" id="KW-1133">Transmembrane helix</keyword>
<evidence type="ECO:0000313" key="9">
    <source>
        <dbReference type="Proteomes" id="UP000887013"/>
    </source>
</evidence>
<evidence type="ECO:0000256" key="3">
    <source>
        <dbReference type="ARBA" id="ARBA00022729"/>
    </source>
</evidence>
<evidence type="ECO:0000256" key="1">
    <source>
        <dbReference type="ARBA" id="ARBA00004167"/>
    </source>
</evidence>
<sequence length="593" mass="66261">MSISIELRDPLCQELDYDSLEFRVSPGGYTVDVLTQDLCKQLCAKQKFSHIGLIGGTYCLCGNDVSDFESVDSSLCNVYCSGNSEEICGSNDTNIIYTMEAAHIGTVDNISLLIDDQIFFTDEAVKIEAVVEASTKIIITLQFGDGSKYKLSDEPYSVEKYYRVPGEYTVLASVQDITKVNPEIFTEVVITVIDRKTKFKVECPKVVEPETQSNCTLMLISGSTVTINFQMSDDEEISPDIEIPDPFYESVGQSVPPVVNETVGTLLAEEVHLTYVNVKMKSRLLGFVYYVMEKGKFELLILRPKCDSDSFCEDSLECSSSCNLWNVRNCNDNRALCSYISKCVDMENLPECNSISGREMNYVTKYSFETEESDIGYKYYSIPDEDNYDVFPGDILGFKSDGSSSLWYRNASVNEIENGIQDTSDGEGLGVLHYLQAILVEPVNVSLMYTYNKTGNYSVSVVLKDLESEYSEVTYLPVQIPVSDVYLAVHQVNVIVGKEISACIKANGSNLNLYWDYFGTEEQEKFDDPVPEGGIFKNITCSSSGDYILNVNVSNLWNSESATAEFHCFEPIGKNWSFNSNSPKSTPTGYDFF</sequence>
<organism evidence="8 9">
    <name type="scientific">Nephila pilipes</name>
    <name type="common">Giant wood spider</name>
    <name type="synonym">Nephila maculata</name>
    <dbReference type="NCBI Taxonomy" id="299642"/>
    <lineage>
        <taxon>Eukaryota</taxon>
        <taxon>Metazoa</taxon>
        <taxon>Ecdysozoa</taxon>
        <taxon>Arthropoda</taxon>
        <taxon>Chelicerata</taxon>
        <taxon>Arachnida</taxon>
        <taxon>Araneae</taxon>
        <taxon>Araneomorphae</taxon>
        <taxon>Entelegynae</taxon>
        <taxon>Araneoidea</taxon>
        <taxon>Nephilidae</taxon>
        <taxon>Nephila</taxon>
    </lineage>
</organism>
<keyword evidence="2" id="KW-0812">Transmembrane</keyword>
<feature type="domain" description="WSC" evidence="7">
    <location>
        <begin position="6"/>
        <end position="100"/>
    </location>
</feature>
<gene>
    <name evidence="8" type="primary">AVEN_83698_1</name>
    <name evidence="8" type="ORF">NPIL_610921</name>
</gene>
<protein>
    <recommendedName>
        <fullName evidence="7">WSC domain-containing protein</fullName>
    </recommendedName>
</protein>
<dbReference type="EMBL" id="BMAW01085748">
    <property type="protein sequence ID" value="GFU44304.1"/>
    <property type="molecule type" value="Genomic_DNA"/>
</dbReference>
<dbReference type="SMART" id="SM00321">
    <property type="entry name" value="WSC"/>
    <property type="match status" value="1"/>
</dbReference>
<dbReference type="PANTHER" id="PTHR24269:SF16">
    <property type="entry name" value="PROTEIN SLG1"/>
    <property type="match status" value="1"/>
</dbReference>
<evidence type="ECO:0000256" key="2">
    <source>
        <dbReference type="ARBA" id="ARBA00022692"/>
    </source>
</evidence>
<dbReference type="InterPro" id="IPR035986">
    <property type="entry name" value="PKD_dom_sf"/>
</dbReference>
<keyword evidence="5" id="KW-0472">Membrane</keyword>
<accession>A0A8X6URZ9</accession>
<keyword evidence="9" id="KW-1185">Reference proteome</keyword>
<proteinExistence type="predicted"/>
<dbReference type="PROSITE" id="PS51212">
    <property type="entry name" value="WSC"/>
    <property type="match status" value="1"/>
</dbReference>
<dbReference type="InterPro" id="IPR002889">
    <property type="entry name" value="WSC_carb-bd"/>
</dbReference>
<evidence type="ECO:0000259" key="7">
    <source>
        <dbReference type="PROSITE" id="PS51212"/>
    </source>
</evidence>
<dbReference type="AlphaFoldDB" id="A0A8X6URZ9"/>
<dbReference type="InterPro" id="IPR051836">
    <property type="entry name" value="Kremen_rcpt"/>
</dbReference>
<comment type="subcellular location">
    <subcellularLocation>
        <location evidence="1">Membrane</location>
        <topology evidence="1">Single-pass membrane protein</topology>
    </subcellularLocation>
</comment>
<evidence type="ECO:0000313" key="8">
    <source>
        <dbReference type="EMBL" id="GFU44304.1"/>
    </source>
</evidence>
<dbReference type="Pfam" id="PF01822">
    <property type="entry name" value="WSC"/>
    <property type="match status" value="1"/>
</dbReference>
<keyword evidence="3" id="KW-0732">Signal</keyword>
<reference evidence="8" key="1">
    <citation type="submission" date="2020-08" db="EMBL/GenBank/DDBJ databases">
        <title>Multicomponent nature underlies the extraordinary mechanical properties of spider dragline silk.</title>
        <authorList>
            <person name="Kono N."/>
            <person name="Nakamura H."/>
            <person name="Mori M."/>
            <person name="Yoshida Y."/>
            <person name="Ohtoshi R."/>
            <person name="Malay A.D."/>
            <person name="Moran D.A.P."/>
            <person name="Tomita M."/>
            <person name="Numata K."/>
            <person name="Arakawa K."/>
        </authorList>
    </citation>
    <scope>NUCLEOTIDE SEQUENCE</scope>
</reference>
<dbReference type="GO" id="GO:0005886">
    <property type="term" value="C:plasma membrane"/>
    <property type="evidence" value="ECO:0007669"/>
    <property type="project" value="TreeGrafter"/>
</dbReference>
<evidence type="ECO:0000256" key="6">
    <source>
        <dbReference type="ARBA" id="ARBA00023180"/>
    </source>
</evidence>
<evidence type="ECO:0000256" key="4">
    <source>
        <dbReference type="ARBA" id="ARBA00022989"/>
    </source>
</evidence>
<evidence type="ECO:0000256" key="5">
    <source>
        <dbReference type="ARBA" id="ARBA00023136"/>
    </source>
</evidence>
<name>A0A8X6URZ9_NEPPI</name>
<dbReference type="PANTHER" id="PTHR24269">
    <property type="entry name" value="KREMEN PROTEIN"/>
    <property type="match status" value="1"/>
</dbReference>
<dbReference type="OrthoDB" id="6435556at2759"/>